<reference evidence="2 3" key="1">
    <citation type="submission" date="2016-05" db="EMBL/GenBank/DDBJ databases">
        <title>Comparative genomics of biotechnologically important yeasts.</title>
        <authorList>
            <consortium name="DOE Joint Genome Institute"/>
            <person name="Riley R."/>
            <person name="Haridas S."/>
            <person name="Wolfe K.H."/>
            <person name="Lopes M.R."/>
            <person name="Hittinger C.T."/>
            <person name="Goker M."/>
            <person name="Salamov A."/>
            <person name="Wisecaver J."/>
            <person name="Long T.M."/>
            <person name="Aerts A.L."/>
            <person name="Barry K."/>
            <person name="Choi C."/>
            <person name="Clum A."/>
            <person name="Coughlan A.Y."/>
            <person name="Deshpande S."/>
            <person name="Douglass A.P."/>
            <person name="Hanson S.J."/>
            <person name="Klenk H.-P."/>
            <person name="LaButti K."/>
            <person name="Lapidus A."/>
            <person name="Lindquist E."/>
            <person name="Lipzen A."/>
            <person name="Meier-kolthoff J.P."/>
            <person name="Ohm R.A."/>
            <person name="Otillar R.P."/>
            <person name="Pangilinan J."/>
            <person name="Peng Y."/>
            <person name="Rokas A."/>
            <person name="Rosa C.A."/>
            <person name="Scheuner C."/>
            <person name="Sibirny A.A."/>
            <person name="Slot J.C."/>
            <person name="Stielow J.B."/>
            <person name="Sun H."/>
            <person name="Kurtzman C.P."/>
            <person name="Blackwell M."/>
            <person name="Grigoriev I.V."/>
            <person name="Jeffries T.W."/>
        </authorList>
    </citation>
    <scope>NUCLEOTIDE SEQUENCE [LARGE SCALE GENOMIC DNA]</scope>
    <source>
        <strain evidence="2 3">NRRL YB-4993</strain>
    </source>
</reference>
<dbReference type="GeneID" id="30032428"/>
<dbReference type="AlphaFoldDB" id="A0A1A0HI19"/>
<dbReference type="Proteomes" id="UP000092555">
    <property type="component" value="Unassembled WGS sequence"/>
</dbReference>
<gene>
    <name evidence="2" type="ORF">METBIDRAFT_9747</name>
</gene>
<dbReference type="RefSeq" id="XP_018713969.1">
    <property type="nucleotide sequence ID" value="XM_018859453.1"/>
</dbReference>
<evidence type="ECO:0000313" key="3">
    <source>
        <dbReference type="Proteomes" id="UP000092555"/>
    </source>
</evidence>
<protein>
    <submittedName>
        <fullName evidence="2">Uncharacterized protein</fullName>
    </submittedName>
</protein>
<keyword evidence="3" id="KW-1185">Reference proteome</keyword>
<keyword evidence="1" id="KW-0472">Membrane</keyword>
<evidence type="ECO:0000256" key="1">
    <source>
        <dbReference type="SAM" id="Phobius"/>
    </source>
</evidence>
<evidence type="ECO:0000313" key="2">
    <source>
        <dbReference type="EMBL" id="OBA23488.1"/>
    </source>
</evidence>
<proteinExistence type="predicted"/>
<sequence length="129" mass="14363">MALQLKKNRFRLSTVTTGALVIGAGVLLFKTFPHLKTSLLSRFSEETAEEEDGNDVVQLNEEKAASEDETTESLIQTNKIPADASKWCDATLKSYLTEVSIPFTHTTCVLRLQTRLALVTAQIFEFVKL</sequence>
<comment type="caution">
    <text evidence="2">The sequence shown here is derived from an EMBL/GenBank/DDBJ whole genome shotgun (WGS) entry which is preliminary data.</text>
</comment>
<organism evidence="2 3">
    <name type="scientific">Metschnikowia bicuspidata var. bicuspidata NRRL YB-4993</name>
    <dbReference type="NCBI Taxonomy" id="869754"/>
    <lineage>
        <taxon>Eukaryota</taxon>
        <taxon>Fungi</taxon>
        <taxon>Dikarya</taxon>
        <taxon>Ascomycota</taxon>
        <taxon>Saccharomycotina</taxon>
        <taxon>Pichiomycetes</taxon>
        <taxon>Metschnikowiaceae</taxon>
        <taxon>Metschnikowia</taxon>
    </lineage>
</organism>
<feature type="transmembrane region" description="Helical" evidence="1">
    <location>
        <begin position="12"/>
        <end position="32"/>
    </location>
</feature>
<keyword evidence="1" id="KW-0812">Transmembrane</keyword>
<dbReference type="EMBL" id="LXTC01000001">
    <property type="protein sequence ID" value="OBA23488.1"/>
    <property type="molecule type" value="Genomic_DNA"/>
</dbReference>
<keyword evidence="1" id="KW-1133">Transmembrane helix</keyword>
<name>A0A1A0HI19_9ASCO</name>
<dbReference type="OrthoDB" id="4022834at2759"/>
<accession>A0A1A0HI19</accession>